<dbReference type="Gene3D" id="3.90.550.10">
    <property type="entry name" value="Spore Coat Polysaccharide Biosynthesis Protein SpsA, Chain A"/>
    <property type="match status" value="1"/>
</dbReference>
<keyword evidence="2" id="KW-1185">Reference proteome</keyword>
<proteinExistence type="predicted"/>
<dbReference type="PANTHER" id="PTHR42866:SF1">
    <property type="entry name" value="SPORE COAT POLYSACCHARIDE BIOSYNTHESIS PROTEIN SPSF"/>
    <property type="match status" value="1"/>
</dbReference>
<evidence type="ECO:0000313" key="2">
    <source>
        <dbReference type="Proteomes" id="UP000292554"/>
    </source>
</evidence>
<dbReference type="RefSeq" id="WP_131414569.1">
    <property type="nucleotide sequence ID" value="NZ_SJXE01000001.1"/>
</dbReference>
<dbReference type="Pfam" id="PF02348">
    <property type="entry name" value="CTP_transf_3"/>
    <property type="match status" value="1"/>
</dbReference>
<protein>
    <submittedName>
        <fullName evidence="1">Uncharacterized protein</fullName>
    </submittedName>
</protein>
<dbReference type="InterPro" id="IPR029044">
    <property type="entry name" value="Nucleotide-diphossugar_trans"/>
</dbReference>
<dbReference type="InterPro" id="IPR003329">
    <property type="entry name" value="Cytidylyl_trans"/>
</dbReference>
<dbReference type="PANTHER" id="PTHR42866">
    <property type="entry name" value="3-DEOXY-MANNO-OCTULOSONATE CYTIDYLYLTRANSFERASE"/>
    <property type="match status" value="1"/>
</dbReference>
<evidence type="ECO:0000313" key="1">
    <source>
        <dbReference type="EMBL" id="TCI05421.1"/>
    </source>
</evidence>
<dbReference type="EMBL" id="SJXE01000001">
    <property type="protein sequence ID" value="TCI05421.1"/>
    <property type="molecule type" value="Genomic_DNA"/>
</dbReference>
<sequence length="270" mass="30066">MKTVACIIARTTSTRLPLKVLRTFDSSNRDSMLDIISTSLKKASLVDETYLCTSSESCDDILEDVAAKNEINIYRGAATAVIERMLDVAAQTDADYVIRITGDNVFTACDILDQQIKLCYEERLDYCRVVNVPIGVTAEVIRVSALKDIYSKIDPEVSEYLMLFAFSPDSYRCGVLKVDKDYSYFSLTVDTPADLVTGRAMLEQLGGRADAIKLSSLLSVIDDCTDRFKKISGSSKVKLPYGKTVDFEEFQHDQNKRIEASHVSRGVKLC</sequence>
<accession>A0ABY2ASV0</accession>
<dbReference type="Proteomes" id="UP000292554">
    <property type="component" value="Unassembled WGS sequence"/>
</dbReference>
<dbReference type="SUPFAM" id="SSF53448">
    <property type="entry name" value="Nucleotide-diphospho-sugar transferases"/>
    <property type="match status" value="1"/>
</dbReference>
<gene>
    <name evidence="1" type="ORF">EZV61_05580</name>
</gene>
<name>A0ABY2ASV0_9GAMM</name>
<comment type="caution">
    <text evidence="1">The sequence shown here is derived from an EMBL/GenBank/DDBJ whole genome shotgun (WGS) entry which is preliminary data.</text>
</comment>
<organism evidence="1 2">
    <name type="scientific">Corallincola luteus</name>
    <dbReference type="NCBI Taxonomy" id="1775177"/>
    <lineage>
        <taxon>Bacteria</taxon>
        <taxon>Pseudomonadati</taxon>
        <taxon>Pseudomonadota</taxon>
        <taxon>Gammaproteobacteria</taxon>
        <taxon>Alteromonadales</taxon>
        <taxon>Psychromonadaceae</taxon>
        <taxon>Corallincola</taxon>
    </lineage>
</organism>
<reference evidence="1 2" key="1">
    <citation type="submission" date="2019-02" db="EMBL/GenBank/DDBJ databases">
        <title>Corallincola luteus sp. nov., a marine bacterium isolated from surface sediment of Bohai Sea in China.</title>
        <authorList>
            <person name="Ren Q."/>
        </authorList>
    </citation>
    <scope>NUCLEOTIDE SEQUENCE [LARGE SCALE GENOMIC DNA]</scope>
    <source>
        <strain evidence="1 2">DASS28</strain>
    </source>
</reference>